<dbReference type="GO" id="GO:0005829">
    <property type="term" value="C:cytosol"/>
    <property type="evidence" value="ECO:0007669"/>
    <property type="project" value="TreeGrafter"/>
</dbReference>
<dbReference type="PANTHER" id="PTHR21500:SF0">
    <property type="entry name" value="TUBULIN-SPECIFIC CHAPERONE A"/>
    <property type="match status" value="1"/>
</dbReference>
<comment type="subcellular location">
    <subcellularLocation>
        <location evidence="3">Cytoplasm</location>
        <location evidence="3">Cytoskeleton</location>
    </subcellularLocation>
</comment>
<dbReference type="Pfam" id="PF02970">
    <property type="entry name" value="TBCA"/>
    <property type="match status" value="1"/>
</dbReference>
<evidence type="ECO:0000313" key="5">
    <source>
        <dbReference type="Proteomes" id="UP001294444"/>
    </source>
</evidence>
<reference evidence="4" key="1">
    <citation type="submission" date="2023-10" db="EMBL/GenBank/DDBJ databases">
        <authorList>
            <person name="Guldener U."/>
        </authorList>
    </citation>
    <scope>NUCLEOTIDE SEQUENCE</scope>
    <source>
        <strain evidence="4">Mp4</strain>
    </source>
</reference>
<keyword evidence="2 3" id="KW-0143">Chaperone</keyword>
<keyword evidence="3" id="KW-0206">Cytoskeleton</keyword>
<dbReference type="Gene3D" id="1.20.58.90">
    <property type="match status" value="1"/>
</dbReference>
<sequence>MAAFGDVSTTKRQLTIKTGVVKRLAKEESSYVTEAQDQEERIAKFIDDGRDEYDLKQQRSVLQDTLKMIPDCRKRLELATDELLNFLEGLQIESQINTTSEFITAKEVLVQVQDQIQTPLSSLFGIQNHSLRTTD</sequence>
<dbReference type="EMBL" id="OAPG01000002">
    <property type="protein sequence ID" value="SNX82658.1"/>
    <property type="molecule type" value="Genomic_DNA"/>
</dbReference>
<dbReference type="AlphaFoldDB" id="A0AAJ4XKA2"/>
<dbReference type="InterPro" id="IPR004226">
    <property type="entry name" value="TBCA"/>
</dbReference>
<proteinExistence type="inferred from homology"/>
<keyword evidence="3" id="KW-0963">Cytoplasm</keyword>
<comment type="subunit">
    <text evidence="3">Supercomplex made of cofactors A to E. Cofactors A and D function by capturing and stabilizing tubulin in a quasi-native conformation. Cofactor E binds to the cofactor D-tubulin complex; interaction with cofactor C then causes the release of tubulin polypeptides that are committed to the native state.</text>
</comment>
<comment type="caution">
    <text evidence="4">The sequence shown here is derived from an EMBL/GenBank/DDBJ whole genome shotgun (WGS) entry which is preliminary data.</text>
</comment>
<evidence type="ECO:0000256" key="1">
    <source>
        <dbReference type="ARBA" id="ARBA00006806"/>
    </source>
</evidence>
<dbReference type="GO" id="GO:0007023">
    <property type="term" value="P:post-chaperonin tubulin folding pathway"/>
    <property type="evidence" value="ECO:0007669"/>
    <property type="project" value="UniProtKB-UniRule"/>
</dbReference>
<keyword evidence="5" id="KW-1185">Reference proteome</keyword>
<dbReference type="Proteomes" id="UP001294444">
    <property type="component" value="Unassembled WGS sequence"/>
</dbReference>
<dbReference type="GO" id="GO:0007021">
    <property type="term" value="P:tubulin complex assembly"/>
    <property type="evidence" value="ECO:0007669"/>
    <property type="project" value="UniProtKB-UniRule"/>
</dbReference>
<evidence type="ECO:0000256" key="3">
    <source>
        <dbReference type="RuleBase" id="RU364030"/>
    </source>
</evidence>
<dbReference type="GO" id="GO:0048487">
    <property type="term" value="F:beta-tubulin binding"/>
    <property type="evidence" value="ECO:0007669"/>
    <property type="project" value="InterPro"/>
</dbReference>
<accession>A0AAJ4XKA2</accession>
<dbReference type="GO" id="GO:0005874">
    <property type="term" value="C:microtubule"/>
    <property type="evidence" value="ECO:0007669"/>
    <property type="project" value="UniProtKB-KW"/>
</dbReference>
<dbReference type="PANTHER" id="PTHR21500">
    <property type="entry name" value="TUBULIN-SPECIFIC CHAPERONE A"/>
    <property type="match status" value="1"/>
</dbReference>
<evidence type="ECO:0000256" key="2">
    <source>
        <dbReference type="ARBA" id="ARBA00023186"/>
    </source>
</evidence>
<protein>
    <recommendedName>
        <fullName evidence="3">Tubulin-specific chaperone A</fullName>
    </recommendedName>
</protein>
<evidence type="ECO:0000313" key="4">
    <source>
        <dbReference type="EMBL" id="SNX82658.1"/>
    </source>
</evidence>
<dbReference type="InterPro" id="IPR036126">
    <property type="entry name" value="TBCA_sf"/>
</dbReference>
<dbReference type="SUPFAM" id="SSF46988">
    <property type="entry name" value="Tubulin chaperone cofactor A"/>
    <property type="match status" value="1"/>
</dbReference>
<organism evidence="4 5">
    <name type="scientific">Melanopsichium pennsylvanicum</name>
    <dbReference type="NCBI Taxonomy" id="63383"/>
    <lineage>
        <taxon>Eukaryota</taxon>
        <taxon>Fungi</taxon>
        <taxon>Dikarya</taxon>
        <taxon>Basidiomycota</taxon>
        <taxon>Ustilaginomycotina</taxon>
        <taxon>Ustilaginomycetes</taxon>
        <taxon>Ustilaginales</taxon>
        <taxon>Ustilaginaceae</taxon>
        <taxon>Melanopsichium</taxon>
    </lineage>
</organism>
<gene>
    <name evidence="4" type="ORF">MEPE_01364</name>
</gene>
<comment type="similarity">
    <text evidence="1 3">Belongs to the TBCA family.</text>
</comment>
<keyword evidence="3" id="KW-0493">Microtubule</keyword>
<name>A0AAJ4XKA2_9BASI</name>